<dbReference type="Pfam" id="PF00005">
    <property type="entry name" value="ABC_tran"/>
    <property type="match status" value="1"/>
</dbReference>
<dbReference type="InterPro" id="IPR003439">
    <property type="entry name" value="ABC_transporter-like_ATP-bd"/>
</dbReference>
<evidence type="ECO:0000313" key="6">
    <source>
        <dbReference type="EMBL" id="AZG68775.1"/>
    </source>
</evidence>
<dbReference type="EMBL" id="VFSY01000025">
    <property type="protein sequence ID" value="TPI01545.1"/>
    <property type="molecule type" value="Genomic_DNA"/>
</dbReference>
<name>A0A3G8LHR9_9MOLU</name>
<dbReference type="SUPFAM" id="SSF52540">
    <property type="entry name" value="P-loop containing nucleoside triphosphate hydrolases"/>
    <property type="match status" value="1"/>
</dbReference>
<dbReference type="EMBL" id="CP034044">
    <property type="protein sequence ID" value="AZG68775.1"/>
    <property type="molecule type" value="Genomic_DNA"/>
</dbReference>
<keyword evidence="4 6" id="KW-0067">ATP-binding</keyword>
<dbReference type="Gene3D" id="3.40.50.300">
    <property type="entry name" value="P-loop containing nucleotide triphosphate hydrolases"/>
    <property type="match status" value="1"/>
</dbReference>
<dbReference type="GO" id="GO:0016887">
    <property type="term" value="F:ATP hydrolysis activity"/>
    <property type="evidence" value="ECO:0007669"/>
    <property type="project" value="InterPro"/>
</dbReference>
<dbReference type="InterPro" id="IPR017871">
    <property type="entry name" value="ABC_transporter-like_CS"/>
</dbReference>
<dbReference type="Proteomes" id="UP000317904">
    <property type="component" value="Unassembled WGS sequence"/>
</dbReference>
<evidence type="ECO:0000259" key="5">
    <source>
        <dbReference type="PROSITE" id="PS50893"/>
    </source>
</evidence>
<dbReference type="RefSeq" id="WP_124724468.1">
    <property type="nucleotide sequence ID" value="NZ_CP034044.1"/>
</dbReference>
<evidence type="ECO:0000256" key="2">
    <source>
        <dbReference type="ARBA" id="ARBA00022448"/>
    </source>
</evidence>
<protein>
    <submittedName>
        <fullName evidence="6">ABC transporter ATP-binding protein</fullName>
    </submittedName>
</protein>
<dbReference type="InterPro" id="IPR027417">
    <property type="entry name" value="P-loop_NTPase"/>
</dbReference>
<reference evidence="6 8" key="1">
    <citation type="submission" date="2018-11" db="EMBL/GenBank/DDBJ databases">
        <title>Genome sequence of Mycoplasma struthionis sp. nov.</title>
        <authorList>
            <person name="Spergser J."/>
        </authorList>
    </citation>
    <scope>NUCLEOTIDE SEQUENCE [LARGE SCALE GENOMIC DNA]</scope>
    <source>
        <strain evidence="6 8">237IA</strain>
    </source>
</reference>
<reference evidence="7 9" key="2">
    <citation type="submission" date="2019-06" db="EMBL/GenBank/DDBJ databases">
        <title>A comparative genomics study of ostrich specific Mycoplasmas.</title>
        <authorList>
            <person name="Botes A."/>
            <person name="Nel T."/>
        </authorList>
    </citation>
    <scope>NUCLEOTIDE SEQUENCE [LARGE SCALE GENOMIC DNA]</scope>
    <source>
        <strain evidence="7 9">Ms01</strain>
    </source>
</reference>
<organism evidence="6 8">
    <name type="scientific">Mycoplasma struthionis</name>
    <dbReference type="NCBI Taxonomy" id="538220"/>
    <lineage>
        <taxon>Bacteria</taxon>
        <taxon>Bacillati</taxon>
        <taxon>Mycoplasmatota</taxon>
        <taxon>Mollicutes</taxon>
        <taxon>Mycoplasmataceae</taxon>
        <taxon>Mycoplasma</taxon>
    </lineage>
</organism>
<evidence type="ECO:0000313" key="7">
    <source>
        <dbReference type="EMBL" id="TPI01545.1"/>
    </source>
</evidence>
<dbReference type="PROSITE" id="PS00211">
    <property type="entry name" value="ABC_TRANSPORTER_1"/>
    <property type="match status" value="1"/>
</dbReference>
<accession>A0A502M287</accession>
<dbReference type="PANTHER" id="PTHR42711">
    <property type="entry name" value="ABC TRANSPORTER ATP-BINDING PROTEIN"/>
    <property type="match status" value="1"/>
</dbReference>
<dbReference type="SMART" id="SM00382">
    <property type="entry name" value="AAA"/>
    <property type="match status" value="1"/>
</dbReference>
<dbReference type="InterPro" id="IPR050763">
    <property type="entry name" value="ABC_transporter_ATP-binding"/>
</dbReference>
<gene>
    <name evidence="6" type="ORF">EGN60_02275</name>
    <name evidence="7" type="ORF">FJM01_02140</name>
</gene>
<dbReference type="GO" id="GO:0005524">
    <property type="term" value="F:ATP binding"/>
    <property type="evidence" value="ECO:0007669"/>
    <property type="project" value="UniProtKB-KW"/>
</dbReference>
<dbReference type="OrthoDB" id="9778547at2"/>
<evidence type="ECO:0000313" key="9">
    <source>
        <dbReference type="Proteomes" id="UP000317904"/>
    </source>
</evidence>
<accession>A0A3G8LHR9</accession>
<dbReference type="Proteomes" id="UP000275883">
    <property type="component" value="Chromosome"/>
</dbReference>
<evidence type="ECO:0000256" key="3">
    <source>
        <dbReference type="ARBA" id="ARBA00022741"/>
    </source>
</evidence>
<evidence type="ECO:0000313" key="8">
    <source>
        <dbReference type="Proteomes" id="UP000275883"/>
    </source>
</evidence>
<dbReference type="PANTHER" id="PTHR42711:SF5">
    <property type="entry name" value="ABC TRANSPORTER ATP-BINDING PROTEIN NATA"/>
    <property type="match status" value="1"/>
</dbReference>
<evidence type="ECO:0000256" key="4">
    <source>
        <dbReference type="ARBA" id="ARBA00022840"/>
    </source>
</evidence>
<evidence type="ECO:0000256" key="1">
    <source>
        <dbReference type="ARBA" id="ARBA00005417"/>
    </source>
</evidence>
<keyword evidence="3" id="KW-0547">Nucleotide-binding</keyword>
<keyword evidence="2" id="KW-0813">Transport</keyword>
<sequence length="305" mass="35002">MENIIEVKELRKSYGNFEAVKGISFTVKKGSLFAFLGTNGAGKSTTIDILCTLNKFNSGEVKISGIDLKTNVFEIKNKIGVVFQDSLLDKNLTIYDNLLIRAGFYYKNKKDIKAALDRVIENVSIKDILKKKYGSLSGGQRRKVDIARALINNPEILFLDEPTTGLDPQNRKHIWEIIKNLQSQNNMTIFLTTHYMEEAEKVDDVVIIDHGQIIATGTPFELRKKYSSEHIKIKYPKEFEENLKIYFDQHKLEYEIKADYFDVNINSTKDSLTLLKPIENYIDSFEVLYGTMDDVFLNITGRMIE</sequence>
<feature type="domain" description="ABC transporter" evidence="5">
    <location>
        <begin position="5"/>
        <end position="235"/>
    </location>
</feature>
<dbReference type="KEGG" id="mstr:EGN60_02275"/>
<proteinExistence type="inferred from homology"/>
<dbReference type="InterPro" id="IPR003593">
    <property type="entry name" value="AAA+_ATPase"/>
</dbReference>
<comment type="similarity">
    <text evidence="1">Belongs to the ABC transporter superfamily.</text>
</comment>
<dbReference type="AlphaFoldDB" id="A0A3G8LHR9"/>
<keyword evidence="8" id="KW-1185">Reference proteome</keyword>
<dbReference type="PROSITE" id="PS50893">
    <property type="entry name" value="ABC_TRANSPORTER_2"/>
    <property type="match status" value="1"/>
</dbReference>